<dbReference type="EMBL" id="KN847041">
    <property type="protein sequence ID" value="KIW31998.1"/>
    <property type="molecule type" value="Genomic_DNA"/>
</dbReference>
<dbReference type="PANTHER" id="PTHR37325:SF1">
    <property type="entry name" value="OXIDOREDUCTASE 21 KDA SUBUNIT, PUTATIVE (AFU_ORTHOLOGUE AFUA_4G05910)-RELATED"/>
    <property type="match status" value="1"/>
</dbReference>
<dbReference type="RefSeq" id="XP_016252214.1">
    <property type="nucleotide sequence ID" value="XM_016390312.1"/>
</dbReference>
<dbReference type="InterPro" id="IPR016813">
    <property type="entry name" value="NADH_Ub_cplx-1_21kDa"/>
</dbReference>
<dbReference type="HOGENOM" id="CLU_081626_1_1_1"/>
<dbReference type="GeneID" id="27342775"/>
<dbReference type="PANTHER" id="PTHR37325">
    <property type="entry name" value="OXIDOREDUCTASE 21 KDA SUBUNIT, PUTATIVE (AFU_ORTHOLOGUE AFUA_4G05910)-RELATED"/>
    <property type="match status" value="1"/>
</dbReference>
<dbReference type="AlphaFoldDB" id="A0A0D2CLH2"/>
<organism evidence="1 2">
    <name type="scientific">Cladophialophora immunda</name>
    <dbReference type="NCBI Taxonomy" id="569365"/>
    <lineage>
        <taxon>Eukaryota</taxon>
        <taxon>Fungi</taxon>
        <taxon>Dikarya</taxon>
        <taxon>Ascomycota</taxon>
        <taxon>Pezizomycotina</taxon>
        <taxon>Eurotiomycetes</taxon>
        <taxon>Chaetothyriomycetidae</taxon>
        <taxon>Chaetothyriales</taxon>
        <taxon>Herpotrichiellaceae</taxon>
        <taxon>Cladophialophora</taxon>
    </lineage>
</organism>
<sequence length="234" mass="25359">MLHEAHTVTHRHHSLELISSFLPFSLRVFPWSPCESSSLSGGDRSPSLTTAKMAAKPIKDVVAVGKKYTQQSVGIWETIRKLLSVDPDRSNGVPVKHFRNPTPGGLDPKSYDEAVTTPAADIADNPYWKRDVRRAYPTLSTVTQGDVVGLLTVGSAANPSPKLLAGEEGSKQLVAVKHEGEKGLATYFDHEKAAAVLGENGLPPKPVAYGYKKEVKYEVGPTSYGDAYPCRSFV</sequence>
<evidence type="ECO:0008006" key="3">
    <source>
        <dbReference type="Google" id="ProtNLM"/>
    </source>
</evidence>
<dbReference type="Proteomes" id="UP000054466">
    <property type="component" value="Unassembled WGS sequence"/>
</dbReference>
<dbReference type="VEuPathDB" id="FungiDB:PV07_03581"/>
<dbReference type="STRING" id="569365.A0A0D2CLH2"/>
<evidence type="ECO:0000313" key="2">
    <source>
        <dbReference type="Proteomes" id="UP000054466"/>
    </source>
</evidence>
<accession>A0A0D2CLH2</accession>
<keyword evidence="2" id="KW-1185">Reference proteome</keyword>
<dbReference type="CDD" id="cd22849">
    <property type="entry name" value="NuzM"/>
    <property type="match status" value="1"/>
</dbReference>
<name>A0A0D2CLH2_9EURO</name>
<evidence type="ECO:0000313" key="1">
    <source>
        <dbReference type="EMBL" id="KIW31998.1"/>
    </source>
</evidence>
<proteinExistence type="predicted"/>
<gene>
    <name evidence="1" type="ORF">PV07_03581</name>
</gene>
<protein>
    <recommendedName>
        <fullName evidence="3">NADH-ubiquinone oxidoreductase 21.3 kDa subunit</fullName>
    </recommendedName>
</protein>
<dbReference type="OrthoDB" id="2093493at2759"/>
<reference evidence="1 2" key="1">
    <citation type="submission" date="2015-01" db="EMBL/GenBank/DDBJ databases">
        <title>The Genome Sequence of Cladophialophora immunda CBS83496.</title>
        <authorList>
            <consortium name="The Broad Institute Genomics Platform"/>
            <person name="Cuomo C."/>
            <person name="de Hoog S."/>
            <person name="Gorbushina A."/>
            <person name="Stielow B."/>
            <person name="Teixiera M."/>
            <person name="Abouelleil A."/>
            <person name="Chapman S.B."/>
            <person name="Priest M."/>
            <person name="Young S.K."/>
            <person name="Wortman J."/>
            <person name="Nusbaum C."/>
            <person name="Birren B."/>
        </authorList>
    </citation>
    <scope>NUCLEOTIDE SEQUENCE [LARGE SCALE GENOMIC DNA]</scope>
    <source>
        <strain evidence="1 2">CBS 83496</strain>
    </source>
</reference>